<proteinExistence type="predicted"/>
<evidence type="ECO:0000313" key="1">
    <source>
        <dbReference type="EMBL" id="KAI8019095.1"/>
    </source>
</evidence>
<comment type="caution">
    <text evidence="1">The sequence shown here is derived from an EMBL/GenBank/DDBJ whole genome shotgun (WGS) entry which is preliminary data.</text>
</comment>
<keyword evidence="2" id="KW-1185">Reference proteome</keyword>
<sequence>MVKTTNSSVAGIKRKFEASVAECGDGTPSVNVGKEIQKEWSCALCHVTVTCERLLQEHLKGRKHKAKERALRESNTKVNNNANNSNQLVVPVPVPSGHMKPN</sequence>
<evidence type="ECO:0000313" key="2">
    <source>
        <dbReference type="Proteomes" id="UP001060215"/>
    </source>
</evidence>
<dbReference type="Proteomes" id="UP001060215">
    <property type="component" value="Chromosome 2"/>
</dbReference>
<reference evidence="1 2" key="1">
    <citation type="journal article" date="2022" name="Plant J.">
        <title>Chromosome-level genome of Camellia lanceoleosa provides a valuable resource for understanding genome evolution and self-incompatibility.</title>
        <authorList>
            <person name="Gong W."/>
            <person name="Xiao S."/>
            <person name="Wang L."/>
            <person name="Liao Z."/>
            <person name="Chang Y."/>
            <person name="Mo W."/>
            <person name="Hu G."/>
            <person name="Li W."/>
            <person name="Zhao G."/>
            <person name="Zhu H."/>
            <person name="Hu X."/>
            <person name="Ji K."/>
            <person name="Xiang X."/>
            <person name="Song Q."/>
            <person name="Yuan D."/>
            <person name="Jin S."/>
            <person name="Zhang L."/>
        </authorList>
    </citation>
    <scope>NUCLEOTIDE SEQUENCE [LARGE SCALE GENOMIC DNA]</scope>
    <source>
        <strain evidence="1">SQ_2022a</strain>
    </source>
</reference>
<organism evidence="1 2">
    <name type="scientific">Camellia lanceoleosa</name>
    <dbReference type="NCBI Taxonomy" id="1840588"/>
    <lineage>
        <taxon>Eukaryota</taxon>
        <taxon>Viridiplantae</taxon>
        <taxon>Streptophyta</taxon>
        <taxon>Embryophyta</taxon>
        <taxon>Tracheophyta</taxon>
        <taxon>Spermatophyta</taxon>
        <taxon>Magnoliopsida</taxon>
        <taxon>eudicotyledons</taxon>
        <taxon>Gunneridae</taxon>
        <taxon>Pentapetalae</taxon>
        <taxon>asterids</taxon>
        <taxon>Ericales</taxon>
        <taxon>Theaceae</taxon>
        <taxon>Camellia</taxon>
    </lineage>
</organism>
<accession>A0ACC0I2X4</accession>
<dbReference type="EMBL" id="CM045759">
    <property type="protein sequence ID" value="KAI8019095.1"/>
    <property type="molecule type" value="Genomic_DNA"/>
</dbReference>
<protein>
    <submittedName>
        <fullName evidence="1">Uncharacterized protein</fullName>
    </submittedName>
</protein>
<name>A0ACC0I2X4_9ERIC</name>
<gene>
    <name evidence="1" type="ORF">LOK49_LG04G00353</name>
</gene>